<evidence type="ECO:0000313" key="4">
    <source>
        <dbReference type="Proteomes" id="UP000030744"/>
    </source>
</evidence>
<organism evidence="3 4">
    <name type="scientific">Eimeria mitis</name>
    <dbReference type="NCBI Taxonomy" id="44415"/>
    <lineage>
        <taxon>Eukaryota</taxon>
        <taxon>Sar</taxon>
        <taxon>Alveolata</taxon>
        <taxon>Apicomplexa</taxon>
        <taxon>Conoidasida</taxon>
        <taxon>Coccidia</taxon>
        <taxon>Eucoccidiorida</taxon>
        <taxon>Eimeriorina</taxon>
        <taxon>Eimeriidae</taxon>
        <taxon>Eimeria</taxon>
    </lineage>
</organism>
<keyword evidence="1" id="KW-0812">Transmembrane</keyword>
<dbReference type="AlphaFoldDB" id="U6JT14"/>
<reference evidence="3" key="2">
    <citation type="submission" date="2013-10" db="EMBL/GenBank/DDBJ databases">
        <authorList>
            <person name="Aslett M."/>
        </authorList>
    </citation>
    <scope>NUCLEOTIDE SEQUENCE [LARGE SCALE GENOMIC DNA]</scope>
    <source>
        <strain evidence="3">Houghton</strain>
    </source>
</reference>
<keyword evidence="4" id="KW-1185">Reference proteome</keyword>
<keyword evidence="1" id="KW-1133">Transmembrane helix</keyword>
<feature type="transmembrane region" description="Helical" evidence="1">
    <location>
        <begin position="155"/>
        <end position="175"/>
    </location>
</feature>
<keyword evidence="1" id="KW-0472">Membrane</keyword>
<evidence type="ECO:0000256" key="2">
    <source>
        <dbReference type="SAM" id="SignalP"/>
    </source>
</evidence>
<dbReference type="GeneID" id="25378390"/>
<evidence type="ECO:0000313" key="3">
    <source>
        <dbReference type="EMBL" id="CDJ27906.1"/>
    </source>
</evidence>
<name>U6JT14_9EIME</name>
<feature type="chain" id="PRO_5004671691" description="SAG family member" evidence="2">
    <location>
        <begin position="24"/>
        <end position="177"/>
    </location>
</feature>
<dbReference type="RefSeq" id="XP_013350483.1">
    <property type="nucleotide sequence ID" value="XM_013495029.1"/>
</dbReference>
<proteinExistence type="predicted"/>
<dbReference type="EMBL" id="HG680457">
    <property type="protein sequence ID" value="CDJ27906.1"/>
    <property type="molecule type" value="Genomic_DNA"/>
</dbReference>
<keyword evidence="2" id="KW-0732">Signal</keyword>
<accession>U6JT14</accession>
<reference evidence="3" key="1">
    <citation type="submission" date="2013-10" db="EMBL/GenBank/DDBJ databases">
        <title>Genomic analysis of the causative agents of coccidiosis in chickens.</title>
        <authorList>
            <person name="Reid A.J."/>
            <person name="Blake D."/>
            <person name="Billington K."/>
            <person name="Browne H."/>
            <person name="Dunn M."/>
            <person name="Hung S."/>
            <person name="Kawahara F."/>
            <person name="Miranda-Saavedra D."/>
            <person name="Mourier T."/>
            <person name="Nagra H."/>
            <person name="Otto T.D."/>
            <person name="Rawlings N."/>
            <person name="Sanchez A."/>
            <person name="Sanders M."/>
            <person name="Subramaniam C."/>
            <person name="Tay Y."/>
            <person name="Dear P."/>
            <person name="Doerig C."/>
            <person name="Gruber A."/>
            <person name="Parkinson J."/>
            <person name="Shirley M."/>
            <person name="Wan K.L."/>
            <person name="Berriman M."/>
            <person name="Tomley F."/>
            <person name="Pain A."/>
        </authorList>
    </citation>
    <scope>NUCLEOTIDE SEQUENCE [LARGE SCALE GENOMIC DNA]</scope>
    <source>
        <strain evidence="3">Houghton</strain>
    </source>
</reference>
<dbReference type="VEuPathDB" id="ToxoDB:EMH_0036000"/>
<gene>
    <name evidence="3" type="ORF">EMH_0036000</name>
</gene>
<protein>
    <recommendedName>
        <fullName evidence="5">SAG family member</fullName>
    </recommendedName>
</protein>
<feature type="signal peptide" evidence="2">
    <location>
        <begin position="1"/>
        <end position="23"/>
    </location>
</feature>
<sequence>MASLYRTAAAVCLVALSVLQAQAQGNTATYKFTVEKVDEDAYVAANLARNGKLPVHISGVAKADNLVSSLTDKVKAATGAADATCSALIKDDLKAVFHRSFDYSEAPNYRKLLQEALEDGLKIFDEEYFNGLITRTTELEDMTEDDLKVSVGNGVAAAAVPTILIAGFVAMLAAVSA</sequence>
<dbReference type="Proteomes" id="UP000030744">
    <property type="component" value="Unassembled WGS sequence"/>
</dbReference>
<evidence type="ECO:0000256" key="1">
    <source>
        <dbReference type="SAM" id="Phobius"/>
    </source>
</evidence>
<evidence type="ECO:0008006" key="5">
    <source>
        <dbReference type="Google" id="ProtNLM"/>
    </source>
</evidence>